<evidence type="ECO:0000256" key="1">
    <source>
        <dbReference type="SAM" id="MobiDB-lite"/>
    </source>
</evidence>
<evidence type="ECO:0000313" key="2">
    <source>
        <dbReference type="EMBL" id="EDM15051.1"/>
    </source>
</evidence>
<dbReference type="AlphaFoldDB" id="A6IDW4"/>
<sequence length="46" mass="5033">MQGLAAGSSPRPPAKGAGKSWLPRELGEESPFRLCYLRISWSHPLP</sequence>
<name>A6IDW4_RAT</name>
<reference evidence="3" key="1">
    <citation type="submission" date="2005-09" db="EMBL/GenBank/DDBJ databases">
        <authorList>
            <person name="Mural R.J."/>
            <person name="Li P.W."/>
            <person name="Adams M.D."/>
            <person name="Amanatides P.G."/>
            <person name="Baden-Tillson H."/>
            <person name="Barnstead M."/>
            <person name="Chin S.H."/>
            <person name="Dew I."/>
            <person name="Evans C.A."/>
            <person name="Ferriera S."/>
            <person name="Flanigan M."/>
            <person name="Fosler C."/>
            <person name="Glodek A."/>
            <person name="Gu Z."/>
            <person name="Holt R.A."/>
            <person name="Jennings D."/>
            <person name="Kraft C.L."/>
            <person name="Lu F."/>
            <person name="Nguyen T."/>
            <person name="Nusskern D.R."/>
            <person name="Pfannkoch C.M."/>
            <person name="Sitter C."/>
            <person name="Sutton G.G."/>
            <person name="Venter J.C."/>
            <person name="Wang Z."/>
            <person name="Woodage T."/>
            <person name="Zheng X.H."/>
            <person name="Zhong F."/>
        </authorList>
    </citation>
    <scope>NUCLEOTIDE SEQUENCE [LARGE SCALE GENOMIC DNA]</scope>
    <source>
        <strain>BN</strain>
        <strain evidence="3">Sprague-Dawley</strain>
    </source>
</reference>
<protein>
    <submittedName>
        <fullName evidence="2">RCG27948</fullName>
    </submittedName>
</protein>
<proteinExistence type="predicted"/>
<organism evidence="2 3">
    <name type="scientific">Rattus norvegicus</name>
    <name type="common">Rat</name>
    <dbReference type="NCBI Taxonomy" id="10116"/>
    <lineage>
        <taxon>Eukaryota</taxon>
        <taxon>Metazoa</taxon>
        <taxon>Chordata</taxon>
        <taxon>Craniata</taxon>
        <taxon>Vertebrata</taxon>
        <taxon>Euteleostomi</taxon>
        <taxon>Mammalia</taxon>
        <taxon>Eutheria</taxon>
        <taxon>Euarchontoglires</taxon>
        <taxon>Glires</taxon>
        <taxon>Rodentia</taxon>
        <taxon>Myomorpha</taxon>
        <taxon>Muroidea</taxon>
        <taxon>Muridae</taxon>
        <taxon>Murinae</taxon>
        <taxon>Rattus</taxon>
    </lineage>
</organism>
<feature type="region of interest" description="Disordered" evidence="1">
    <location>
        <begin position="1"/>
        <end position="22"/>
    </location>
</feature>
<gene>
    <name evidence="2" type="ORF">rCG_27948</name>
</gene>
<dbReference type="Proteomes" id="UP000234681">
    <property type="component" value="Chromosome 4"/>
</dbReference>
<evidence type="ECO:0000313" key="3">
    <source>
        <dbReference type="Proteomes" id="UP000234681"/>
    </source>
</evidence>
<accession>A6IDW4</accession>
<dbReference type="EMBL" id="CH473959">
    <property type="protein sequence ID" value="EDM15051.1"/>
    <property type="molecule type" value="Genomic_DNA"/>
</dbReference>